<feature type="compositionally biased region" description="Polar residues" evidence="2">
    <location>
        <begin position="858"/>
        <end position="870"/>
    </location>
</feature>
<feature type="region of interest" description="Disordered" evidence="2">
    <location>
        <begin position="1002"/>
        <end position="1046"/>
    </location>
</feature>
<reference evidence="4 5" key="2">
    <citation type="journal article" date="2007" name="PLoS Biol.">
        <title>Principles of genome evolution in the Drosophila melanogaster species group.</title>
        <authorList>
            <person name="Ranz J.M."/>
            <person name="Maurin D."/>
            <person name="Chan Y.S."/>
            <person name="von Grotthuss M."/>
            <person name="Hillier L.W."/>
            <person name="Roote J."/>
            <person name="Ashburner M."/>
            <person name="Bergman C.M."/>
        </authorList>
    </citation>
    <scope>NUCLEOTIDE SEQUENCE [LARGE SCALE GENOMIC DNA]</scope>
    <source>
        <strain evidence="5">Tai18E2 / Tucson 14021-0261.01</strain>
    </source>
</reference>
<name>A0A0R1DPZ3_DROYA</name>
<dbReference type="PANTHER" id="PTHR45589">
    <property type="entry name" value="WD REPEAT DOMAIN 62, ISOFORM G"/>
    <property type="match status" value="1"/>
</dbReference>
<dbReference type="InterPro" id="IPR056162">
    <property type="entry name" value="WD40_MABP1-WDR62_2nd"/>
</dbReference>
<feature type="region of interest" description="Disordered" evidence="2">
    <location>
        <begin position="1061"/>
        <end position="1177"/>
    </location>
</feature>
<dbReference type="GO" id="GO:0072686">
    <property type="term" value="C:mitotic spindle"/>
    <property type="evidence" value="ECO:0007669"/>
    <property type="project" value="TreeGrafter"/>
</dbReference>
<dbReference type="FunFam" id="2.130.10.10:FF:000046">
    <property type="entry name" value="WD repeat-containing protein 62 isoform 1"/>
    <property type="match status" value="1"/>
</dbReference>
<organism evidence="4 5">
    <name type="scientific">Drosophila yakuba</name>
    <name type="common">Fruit fly</name>
    <dbReference type="NCBI Taxonomy" id="7245"/>
    <lineage>
        <taxon>Eukaryota</taxon>
        <taxon>Metazoa</taxon>
        <taxon>Ecdysozoa</taxon>
        <taxon>Arthropoda</taxon>
        <taxon>Hexapoda</taxon>
        <taxon>Insecta</taxon>
        <taxon>Pterygota</taxon>
        <taxon>Neoptera</taxon>
        <taxon>Endopterygota</taxon>
        <taxon>Diptera</taxon>
        <taxon>Brachycera</taxon>
        <taxon>Muscomorpha</taxon>
        <taxon>Ephydroidea</taxon>
        <taxon>Drosophilidae</taxon>
        <taxon>Drosophila</taxon>
        <taxon>Sophophora</taxon>
    </lineage>
</organism>
<protein>
    <submittedName>
        <fullName evidence="4">Uncharacterized protein, isoform F</fullName>
    </submittedName>
</protein>
<dbReference type="PANTHER" id="PTHR45589:SF1">
    <property type="entry name" value="WD REPEAT DOMAIN 62, ISOFORM G"/>
    <property type="match status" value="1"/>
</dbReference>
<keyword evidence="5" id="KW-1185">Reference proteome</keyword>
<dbReference type="Proteomes" id="UP000002282">
    <property type="component" value="Chromosome 2L"/>
</dbReference>
<dbReference type="OrthoDB" id="6154712at2759"/>
<dbReference type="PROSITE" id="PS50082">
    <property type="entry name" value="WD_REPEATS_2"/>
    <property type="match status" value="2"/>
</dbReference>
<dbReference type="Pfam" id="PF00400">
    <property type="entry name" value="WD40"/>
    <property type="match status" value="2"/>
</dbReference>
<dbReference type="FunFam" id="2.130.10.10:FF:000377">
    <property type="entry name" value="uncharacterized protein LOC108094137 isoform X3"/>
    <property type="match status" value="1"/>
</dbReference>
<evidence type="ECO:0000256" key="2">
    <source>
        <dbReference type="SAM" id="MobiDB-lite"/>
    </source>
</evidence>
<dbReference type="InterPro" id="IPR001680">
    <property type="entry name" value="WD40_rpt"/>
</dbReference>
<gene>
    <name evidence="4" type="primary">Dyak\GE17780</name>
    <name evidence="4" type="synonym">dyak_GLEANR_1908</name>
    <name evidence="4" type="synonym">GE17780</name>
    <name evidence="4" type="ORF">Dyak_GE17780</name>
</gene>
<feature type="compositionally biased region" description="Polar residues" evidence="2">
    <location>
        <begin position="1327"/>
        <end position="1337"/>
    </location>
</feature>
<dbReference type="InterPro" id="IPR015943">
    <property type="entry name" value="WD40/YVTN_repeat-like_dom_sf"/>
</dbReference>
<feature type="domain" description="MABP1/WDR62 second WD40" evidence="3">
    <location>
        <begin position="418"/>
        <end position="753"/>
    </location>
</feature>
<dbReference type="Pfam" id="PF24782">
    <property type="entry name" value="WD40_MABP1-WDR62_2nd"/>
    <property type="match status" value="1"/>
</dbReference>
<sequence length="1547" mass="167645">MRHLIMTPASLSASTPTLSTLHHQRMALQSQSQSPLASPLTPSPSSVFGSPKFPANYERSEKIKLKKVLGLTVCSNAALDVSPVSGLLAYPAGCTVVLFNAKRQTQAYLVNTSRKAFTSVAFSRCGRYVATGECGINPAIKVWELETPNGSLEHCSGGSVVAEFVDHKYAVTCVAFSPTGKYLVSVGSQHDMIVNVFDWRANLKMASNKISSKVAAVCFSEDGSYFVTVGNRHVKYWYLEGGRKYKDPIPLMGRSAILGDLRDNDFCAVACGKGICAESTYAITRQGHLVEFSSRRLLDKWVQCRTSNANCICVNERFILVGCAESIIRIFNAATLEYVTTLPRTHYLGVDVAQGIQINHIMSVPQQAKFPDCIAMVFDEQRSKVSCVYNDHSLYIWDLRDISRVGKSHSFLYHSTCIWGVETVPYNVEREPSQTLPEECFVTCSSDDTIRVWGLDGCTNNDIYRRNIYSKELLKIVYSDEELQFIKDQGSSLFDKAGNSSYDGRNGVRCIKISPELQHLASGDRCGNIRVYSLVNLRQLTTIEAHESEVLCLEYSNEKIERKLLASASRDRLIHVFDVAQNYLLLQTLDDHSSSITSIKFVGAGLNFQMISCGADKSIMFRSFQGNIFMRGTNTSGKTTLYDMEVDSNAKHILTACQDRNVRVYGTQNAKQTKTFKGSHSDEGSLIKLSLDPSGIYVATSCTDKTLAVYDYYSSECMARMYGHSELVTGLKFTNDCRHLISASGDGCIFIWQVPHDMIVTMQARMSQQRLRSGHAPLPRPLAPISPPDGIVLESPTSEIEQPQLQPKFGVAERFSDVGQLPQWAMRKAAADSDSGALSIPTPSGGSATVPGMHAASSMGNLSSSPSQQMPGLAPRARGRWAQRSTQLETADDLRSNSESPLGTVSSVGGHSGVNVQTSDYNSASSKDITYNQTYLSEDSSIDSGMETRRGELKFIGSNNNGTVVTVSSVSSMAVSASNGAMSTGSGAAQQRLQLPDKRLKPGLRFDTHTHDHDGDVEDISDGERTSSDHGMFYNNLAPSTPTDFKVTAMNEDELRKSVRRQKFEKSGLQLTPSALSGNGSSHTASTGTGTSDTEDEGSTPSAENAERSLASTLGGSSENLAQSSSNSFLHAALPEGPGLTTPMERGGSSRRSISAKHNTENGKGVAAPPTITKSYTSTKKEELLQVINKVKQQLENVGHRPLRGSHSISDLSLAANLDGSRNAGGGPGRYTKPGNPKTLNPMPIEESSIRRACSLSDLHMGNFGKPGKSQNGTPQKPQVQHRNGNVSRSASKRNSLQGKTGLGASSNSMNVLNQGSDSEPEDSNRLRSASNGQGRSNGPIAANRQYSNKINNVNNNRRKAPNFSSATPMQDDSSSEETPNSTVNNKPIVPPRPRNLAFDHKSKLLINNSGSPGGNAKQRSGVTSTEDYEGTDPEAQVHNVINKLYTTTQAAMQLHANLKNSLLLKELENALIMSRNMLSSIPNRQAEKANNGGGMGGGLGVGGSGGLNHDQLNADNGDYLMMVNNCADLLSNLRTKHKPDDCENNS</sequence>
<accession>A0A0R1DPZ3</accession>
<feature type="region of interest" description="Disordered" evidence="2">
    <location>
        <begin position="1258"/>
        <end position="1433"/>
    </location>
</feature>
<dbReference type="FunFam" id="2.130.10.10:FF:003560">
    <property type="entry name" value="WD repeat domain 62, isoform F"/>
    <property type="match status" value="1"/>
</dbReference>
<dbReference type="EMBL" id="CM000157">
    <property type="protein sequence ID" value="KRJ97104.1"/>
    <property type="molecule type" value="Genomic_DNA"/>
</dbReference>
<keyword evidence="1" id="KW-0853">WD repeat</keyword>
<reference evidence="4 5" key="1">
    <citation type="journal article" date="2007" name="Nature">
        <title>Evolution of genes and genomes on the Drosophila phylogeny.</title>
        <authorList>
            <consortium name="Drosophila 12 Genomes Consortium"/>
            <person name="Clark A.G."/>
            <person name="Eisen M.B."/>
            <person name="Smith D.R."/>
            <person name="Bergman C.M."/>
            <person name="Oliver B."/>
            <person name="Markow T.A."/>
            <person name="Kaufman T.C."/>
            <person name="Kellis M."/>
            <person name="Gelbart W."/>
            <person name="Iyer V.N."/>
            <person name="Pollard D.A."/>
            <person name="Sackton T.B."/>
            <person name="Larracuente A.M."/>
            <person name="Singh N.D."/>
            <person name="Abad J.P."/>
            <person name="Abt D.N."/>
            <person name="Adryan B."/>
            <person name="Aguade M."/>
            <person name="Akashi H."/>
            <person name="Anderson W.W."/>
            <person name="Aquadro C.F."/>
            <person name="Ardell D.H."/>
            <person name="Arguello R."/>
            <person name="Artieri C.G."/>
            <person name="Barbash D.A."/>
            <person name="Barker D."/>
            <person name="Barsanti P."/>
            <person name="Batterham P."/>
            <person name="Batzoglou S."/>
            <person name="Begun D."/>
            <person name="Bhutkar A."/>
            <person name="Blanco E."/>
            <person name="Bosak S.A."/>
            <person name="Bradley R.K."/>
            <person name="Brand A.D."/>
            <person name="Brent M.R."/>
            <person name="Brooks A.N."/>
            <person name="Brown R.H."/>
            <person name="Butlin R.K."/>
            <person name="Caggese C."/>
            <person name="Calvi B.R."/>
            <person name="Bernardo de Carvalho A."/>
            <person name="Caspi A."/>
            <person name="Castrezana S."/>
            <person name="Celniker S.E."/>
            <person name="Chang J.L."/>
            <person name="Chapple C."/>
            <person name="Chatterji S."/>
            <person name="Chinwalla A."/>
            <person name="Civetta A."/>
            <person name="Clifton S.W."/>
            <person name="Comeron J.M."/>
            <person name="Costello J.C."/>
            <person name="Coyne J.A."/>
            <person name="Daub J."/>
            <person name="David R.G."/>
            <person name="Delcher A.L."/>
            <person name="Delehaunty K."/>
            <person name="Do C.B."/>
            <person name="Ebling H."/>
            <person name="Edwards K."/>
            <person name="Eickbush T."/>
            <person name="Evans J.D."/>
            <person name="Filipski A."/>
            <person name="Findeiss S."/>
            <person name="Freyhult E."/>
            <person name="Fulton L."/>
            <person name="Fulton R."/>
            <person name="Garcia A.C."/>
            <person name="Gardiner A."/>
            <person name="Garfield D.A."/>
            <person name="Garvin B.E."/>
            <person name="Gibson G."/>
            <person name="Gilbert D."/>
            <person name="Gnerre S."/>
            <person name="Godfrey J."/>
            <person name="Good R."/>
            <person name="Gotea V."/>
            <person name="Gravely B."/>
            <person name="Greenberg A.J."/>
            <person name="Griffiths-Jones S."/>
            <person name="Gross S."/>
            <person name="Guigo R."/>
            <person name="Gustafson E.A."/>
            <person name="Haerty W."/>
            <person name="Hahn M.W."/>
            <person name="Halligan D.L."/>
            <person name="Halpern A.L."/>
            <person name="Halter G.M."/>
            <person name="Han M.V."/>
            <person name="Heger A."/>
            <person name="Hillier L."/>
            <person name="Hinrichs A.S."/>
            <person name="Holmes I."/>
            <person name="Hoskins R.A."/>
            <person name="Hubisz M.J."/>
            <person name="Hultmark D."/>
            <person name="Huntley M.A."/>
            <person name="Jaffe D.B."/>
            <person name="Jagadeeshan S."/>
            <person name="Jeck W.R."/>
            <person name="Johnson J."/>
            <person name="Jones C.D."/>
            <person name="Jordan W.C."/>
            <person name="Karpen G.H."/>
            <person name="Kataoka E."/>
            <person name="Keightley P.D."/>
            <person name="Kheradpour P."/>
            <person name="Kirkness E.F."/>
            <person name="Koerich L.B."/>
            <person name="Kristiansen K."/>
            <person name="Kudrna D."/>
            <person name="Kulathinal R.J."/>
            <person name="Kumar S."/>
            <person name="Kwok R."/>
            <person name="Lander E."/>
            <person name="Langley C.H."/>
            <person name="Lapoint R."/>
            <person name="Lazzaro B.P."/>
            <person name="Lee S.J."/>
            <person name="Levesque L."/>
            <person name="Li R."/>
            <person name="Lin C.F."/>
            <person name="Lin M.F."/>
            <person name="Lindblad-Toh K."/>
            <person name="Llopart A."/>
            <person name="Long M."/>
            <person name="Low L."/>
            <person name="Lozovsky E."/>
            <person name="Lu J."/>
            <person name="Luo M."/>
            <person name="Machado C.A."/>
            <person name="Makalowski W."/>
            <person name="Marzo M."/>
            <person name="Matsuda M."/>
            <person name="Matzkin L."/>
            <person name="McAllister B."/>
            <person name="McBride C.S."/>
            <person name="McKernan B."/>
            <person name="McKernan K."/>
            <person name="Mendez-Lago M."/>
            <person name="Minx P."/>
            <person name="Mollenhauer M.U."/>
            <person name="Montooth K."/>
            <person name="Mount S.M."/>
            <person name="Mu X."/>
            <person name="Myers E."/>
            <person name="Negre B."/>
            <person name="Newfeld S."/>
            <person name="Nielsen R."/>
            <person name="Noor M.A."/>
            <person name="O'Grady P."/>
            <person name="Pachter L."/>
            <person name="Papaceit M."/>
            <person name="Parisi M.J."/>
            <person name="Parisi M."/>
            <person name="Parts L."/>
            <person name="Pedersen J.S."/>
            <person name="Pesole G."/>
            <person name="Phillippy A.M."/>
            <person name="Ponting C.P."/>
            <person name="Pop M."/>
            <person name="Porcelli D."/>
            <person name="Powell J.R."/>
            <person name="Prohaska S."/>
            <person name="Pruitt K."/>
            <person name="Puig M."/>
            <person name="Quesneville H."/>
            <person name="Ram K.R."/>
            <person name="Rand D."/>
            <person name="Rasmussen M.D."/>
            <person name="Reed L.K."/>
            <person name="Reenan R."/>
            <person name="Reily A."/>
            <person name="Remington K.A."/>
            <person name="Rieger T.T."/>
            <person name="Ritchie M.G."/>
            <person name="Robin C."/>
            <person name="Rogers Y.H."/>
            <person name="Rohde C."/>
            <person name="Rozas J."/>
            <person name="Rubenfield M.J."/>
            <person name="Ruiz A."/>
            <person name="Russo S."/>
            <person name="Salzberg S.L."/>
            <person name="Sanchez-Gracia A."/>
            <person name="Saranga D.J."/>
            <person name="Sato H."/>
            <person name="Schaeffer S.W."/>
            <person name="Schatz M.C."/>
            <person name="Schlenke T."/>
            <person name="Schwartz R."/>
            <person name="Segarra C."/>
            <person name="Singh R.S."/>
            <person name="Sirot L."/>
            <person name="Sirota M."/>
            <person name="Sisneros N.B."/>
            <person name="Smith C.D."/>
            <person name="Smith T.F."/>
            <person name="Spieth J."/>
            <person name="Stage D.E."/>
            <person name="Stark A."/>
            <person name="Stephan W."/>
            <person name="Strausberg R.L."/>
            <person name="Strempel S."/>
            <person name="Sturgill D."/>
            <person name="Sutton G."/>
            <person name="Sutton G.G."/>
            <person name="Tao W."/>
            <person name="Teichmann S."/>
            <person name="Tobari Y.N."/>
            <person name="Tomimura Y."/>
            <person name="Tsolas J.M."/>
            <person name="Valente V.L."/>
            <person name="Venter E."/>
            <person name="Venter J.C."/>
            <person name="Vicario S."/>
            <person name="Vieira F.G."/>
            <person name="Vilella A.J."/>
            <person name="Villasante A."/>
            <person name="Walenz B."/>
            <person name="Wang J."/>
            <person name="Wasserman M."/>
            <person name="Watts T."/>
            <person name="Wilson D."/>
            <person name="Wilson R.K."/>
            <person name="Wing R.A."/>
            <person name="Wolfner M.F."/>
            <person name="Wong A."/>
            <person name="Wong G.K."/>
            <person name="Wu C.I."/>
            <person name="Wu G."/>
            <person name="Yamamoto D."/>
            <person name="Yang H.P."/>
            <person name="Yang S.P."/>
            <person name="Yorke J.A."/>
            <person name="Yoshida K."/>
            <person name="Zdobnov E."/>
            <person name="Zhang P."/>
            <person name="Zhang Y."/>
            <person name="Zimin A.V."/>
            <person name="Baldwin J."/>
            <person name="Abdouelleil A."/>
            <person name="Abdulkadir J."/>
            <person name="Abebe A."/>
            <person name="Abera B."/>
            <person name="Abreu J."/>
            <person name="Acer S.C."/>
            <person name="Aftuck L."/>
            <person name="Alexander A."/>
            <person name="An P."/>
            <person name="Anderson E."/>
            <person name="Anderson S."/>
            <person name="Arachi H."/>
            <person name="Azer M."/>
            <person name="Bachantsang P."/>
            <person name="Barry A."/>
            <person name="Bayul T."/>
            <person name="Berlin A."/>
            <person name="Bessette D."/>
            <person name="Bloom T."/>
            <person name="Blye J."/>
            <person name="Boguslavskiy L."/>
            <person name="Bonnet C."/>
            <person name="Boukhgalter B."/>
            <person name="Bourzgui I."/>
            <person name="Brown A."/>
            <person name="Cahill P."/>
            <person name="Channer S."/>
            <person name="Cheshatsang Y."/>
            <person name="Chuda L."/>
            <person name="Citroen M."/>
            <person name="Collymore A."/>
            <person name="Cooke P."/>
            <person name="Costello M."/>
            <person name="D'Aco K."/>
            <person name="Daza R."/>
            <person name="De Haan G."/>
            <person name="DeGray S."/>
            <person name="DeMaso C."/>
            <person name="Dhargay N."/>
            <person name="Dooley K."/>
            <person name="Dooley E."/>
            <person name="Doricent M."/>
            <person name="Dorje P."/>
            <person name="Dorjee K."/>
            <person name="Dupes A."/>
            <person name="Elong R."/>
            <person name="Falk J."/>
            <person name="Farina A."/>
            <person name="Faro S."/>
            <person name="Ferguson D."/>
            <person name="Fisher S."/>
            <person name="Foley C.D."/>
            <person name="Franke A."/>
            <person name="Friedrich D."/>
            <person name="Gadbois L."/>
            <person name="Gearin G."/>
            <person name="Gearin C.R."/>
            <person name="Giannoukos G."/>
            <person name="Goode T."/>
            <person name="Graham J."/>
            <person name="Grandbois E."/>
            <person name="Grewal S."/>
            <person name="Gyaltsen K."/>
            <person name="Hafez N."/>
            <person name="Hagos B."/>
            <person name="Hall J."/>
            <person name="Henson C."/>
            <person name="Hollinger A."/>
            <person name="Honan T."/>
            <person name="Huard M.D."/>
            <person name="Hughes L."/>
            <person name="Hurhula B."/>
            <person name="Husby M.E."/>
            <person name="Kamat A."/>
            <person name="Kanga B."/>
            <person name="Kashin S."/>
            <person name="Khazanovich D."/>
            <person name="Kisner P."/>
            <person name="Lance K."/>
            <person name="Lara M."/>
            <person name="Lee W."/>
            <person name="Lennon N."/>
            <person name="Letendre F."/>
            <person name="LeVine R."/>
            <person name="Lipovsky A."/>
            <person name="Liu X."/>
            <person name="Liu J."/>
            <person name="Liu S."/>
            <person name="Lokyitsang T."/>
            <person name="Lokyitsang Y."/>
            <person name="Lubonja R."/>
            <person name="Lui A."/>
            <person name="MacDonald P."/>
            <person name="Magnisalis V."/>
            <person name="Maru K."/>
            <person name="Matthews C."/>
            <person name="McCusker W."/>
            <person name="McDonough S."/>
            <person name="Mehta T."/>
            <person name="Meldrim J."/>
            <person name="Meneus L."/>
            <person name="Mihai O."/>
            <person name="Mihalev A."/>
            <person name="Mihova T."/>
            <person name="Mittelman R."/>
            <person name="Mlenga V."/>
            <person name="Montmayeur A."/>
            <person name="Mulrain L."/>
            <person name="Navidi A."/>
            <person name="Naylor J."/>
            <person name="Negash T."/>
            <person name="Nguyen T."/>
            <person name="Nguyen N."/>
            <person name="Nicol R."/>
            <person name="Norbu C."/>
            <person name="Norbu N."/>
            <person name="Novod N."/>
            <person name="O'Neill B."/>
            <person name="Osman S."/>
            <person name="Markiewicz E."/>
            <person name="Oyono O.L."/>
            <person name="Patti C."/>
            <person name="Phunkhang P."/>
            <person name="Pierre F."/>
            <person name="Priest M."/>
            <person name="Raghuraman S."/>
            <person name="Rege F."/>
            <person name="Reyes R."/>
            <person name="Rise C."/>
            <person name="Rogov P."/>
            <person name="Ross K."/>
            <person name="Ryan E."/>
            <person name="Settipalli S."/>
            <person name="Shea T."/>
            <person name="Sherpa N."/>
            <person name="Shi L."/>
            <person name="Shih D."/>
            <person name="Sparrow T."/>
            <person name="Spaulding J."/>
            <person name="Stalker J."/>
            <person name="Stange-Thomann N."/>
            <person name="Stavropoulos S."/>
            <person name="Stone C."/>
            <person name="Strader C."/>
            <person name="Tesfaye S."/>
            <person name="Thomson T."/>
            <person name="Thoulutsang Y."/>
            <person name="Thoulutsang D."/>
            <person name="Topham K."/>
            <person name="Topping I."/>
            <person name="Tsamla T."/>
            <person name="Vassiliev H."/>
            <person name="Vo A."/>
            <person name="Wangchuk T."/>
            <person name="Wangdi T."/>
            <person name="Weiand M."/>
            <person name="Wilkinson J."/>
            <person name="Wilson A."/>
            <person name="Yadav S."/>
            <person name="Young G."/>
            <person name="Yu Q."/>
            <person name="Zembek L."/>
            <person name="Zhong D."/>
            <person name="Zimmer A."/>
            <person name="Zwirko Z."/>
            <person name="Jaffe D.B."/>
            <person name="Alvarez P."/>
            <person name="Brockman W."/>
            <person name="Butler J."/>
            <person name="Chin C."/>
            <person name="Gnerre S."/>
            <person name="Grabherr M."/>
            <person name="Kleber M."/>
            <person name="Mauceli E."/>
            <person name="MacCallum I."/>
        </authorList>
    </citation>
    <scope>NUCLEOTIDE SEQUENCE [LARGE SCALE GENOMIC DNA]</scope>
    <source>
        <strain evidence="5">Tai18E2 / Tucson 14021-0261.01</strain>
    </source>
</reference>
<feature type="region of interest" description="Disordered" evidence="2">
    <location>
        <begin position="832"/>
        <end position="922"/>
    </location>
</feature>
<feature type="compositionally biased region" description="Low complexity" evidence="2">
    <location>
        <begin position="1117"/>
        <end position="1128"/>
    </location>
</feature>
<feature type="repeat" description="WD" evidence="1">
    <location>
        <begin position="721"/>
        <end position="754"/>
    </location>
</feature>
<feature type="compositionally biased region" description="Basic and acidic residues" evidence="2">
    <location>
        <begin position="1002"/>
        <end position="1014"/>
    </location>
</feature>
<dbReference type="InterPro" id="IPR052779">
    <property type="entry name" value="WDR62"/>
</dbReference>
<dbReference type="SUPFAM" id="SSF50978">
    <property type="entry name" value="WD40 repeat-like"/>
    <property type="match status" value="2"/>
</dbReference>
<dbReference type="InterPro" id="IPR036322">
    <property type="entry name" value="WD40_repeat_dom_sf"/>
</dbReference>
<dbReference type="PROSITE" id="PS50294">
    <property type="entry name" value="WD_REPEATS_REGION"/>
    <property type="match status" value="1"/>
</dbReference>
<feature type="region of interest" description="Disordered" evidence="2">
    <location>
        <begin position="1217"/>
        <end position="1244"/>
    </location>
</feature>
<evidence type="ECO:0000256" key="1">
    <source>
        <dbReference type="PROSITE-ProRule" id="PRU00221"/>
    </source>
</evidence>
<evidence type="ECO:0000259" key="3">
    <source>
        <dbReference type="Pfam" id="PF24782"/>
    </source>
</evidence>
<feature type="repeat" description="WD" evidence="1">
    <location>
        <begin position="543"/>
        <end position="587"/>
    </location>
</feature>
<evidence type="ECO:0000313" key="4">
    <source>
        <dbReference type="EMBL" id="KRJ97104.1"/>
    </source>
</evidence>
<dbReference type="GO" id="GO:0007099">
    <property type="term" value="P:centriole replication"/>
    <property type="evidence" value="ECO:0007669"/>
    <property type="project" value="TreeGrafter"/>
</dbReference>
<feature type="compositionally biased region" description="Polar residues" evidence="2">
    <location>
        <begin position="1364"/>
        <end position="1386"/>
    </location>
</feature>
<proteinExistence type="predicted"/>
<dbReference type="SMART" id="SM00320">
    <property type="entry name" value="WD40"/>
    <property type="match status" value="12"/>
</dbReference>
<feature type="compositionally biased region" description="Polar residues" evidence="2">
    <location>
        <begin position="1269"/>
        <end position="1318"/>
    </location>
</feature>
<feature type="compositionally biased region" description="Low complexity" evidence="2">
    <location>
        <begin position="1077"/>
        <end position="1092"/>
    </location>
</feature>
<evidence type="ECO:0000313" key="5">
    <source>
        <dbReference type="Proteomes" id="UP000002282"/>
    </source>
</evidence>
<dbReference type="Gene3D" id="2.130.10.10">
    <property type="entry name" value="YVTN repeat-like/Quinoprotein amine dehydrogenase"/>
    <property type="match status" value="4"/>
</dbReference>